<keyword evidence="7" id="KW-0472">Membrane</keyword>
<dbReference type="InterPro" id="IPR003661">
    <property type="entry name" value="HisK_dim/P_dom"/>
</dbReference>
<evidence type="ECO:0000313" key="10">
    <source>
        <dbReference type="Proteomes" id="UP001138540"/>
    </source>
</evidence>
<dbReference type="InterPro" id="IPR036890">
    <property type="entry name" value="HATPase_C_sf"/>
</dbReference>
<reference evidence="9 10" key="1">
    <citation type="submission" date="2020-08" db="EMBL/GenBank/DDBJ databases">
        <title>Exploring microbial biodiversity for novel pathways involved in the catabolism of aromatic compounds derived from lignin.</title>
        <authorList>
            <person name="Elkins J."/>
        </authorList>
    </citation>
    <scope>NUCLEOTIDE SEQUENCE [LARGE SCALE GENOMIC DNA]</scope>
    <source>
        <strain evidence="9 10">B1D3A</strain>
    </source>
</reference>
<dbReference type="PRINTS" id="PR00344">
    <property type="entry name" value="BCTRLSENSOR"/>
</dbReference>
<evidence type="ECO:0000259" key="8">
    <source>
        <dbReference type="PROSITE" id="PS50109"/>
    </source>
</evidence>
<name>A0ABR6NC95_9SPHN</name>
<sequence length="431" mass="46686">MSRIDRSIWTLCLSGTAAAILVFLITNSWEATLVCAVGGLFGVAMLFDAVERRTVSTAVRMPAASKGGTELDDIDALLRALPHPSLIVHAGRIERCNEAGLALLGRHILGQDVRLALRHPAAIDLLAGARATTGPARIEIVGLGAAEQSWELDIQPITGQRLLVMLFDQSGRQATERMRVDFVANASHELRTPLAGILGFIETLRDPVAGADQATRERFLTIMDGEARRMQRLVDDLMSLSRIEADKYRLPDQPVALQSLVEEVAAVFRQGQNKRGQDVVIDVDPALPLVRGDRAQLSQLLHNLISNAAKYGSPGTPITVSVQPIERDMVELRVSDQGDGILPEHLPRLTERFYRVDSSRSRAMGGTGLGLAIVKHIVQRHGGVLNLESTVGIGTTVRVELPRFAAPPGDHPVRTDSETLNAPVADVTKAQ</sequence>
<evidence type="ECO:0000313" key="9">
    <source>
        <dbReference type="EMBL" id="MBB5984895.1"/>
    </source>
</evidence>
<comment type="caution">
    <text evidence="9">The sequence shown here is derived from an EMBL/GenBank/DDBJ whole genome shotgun (WGS) entry which is preliminary data.</text>
</comment>
<keyword evidence="6" id="KW-0902">Two-component regulatory system</keyword>
<dbReference type="EMBL" id="JACHKA010000001">
    <property type="protein sequence ID" value="MBB5984895.1"/>
    <property type="molecule type" value="Genomic_DNA"/>
</dbReference>
<evidence type="ECO:0000256" key="7">
    <source>
        <dbReference type="SAM" id="Phobius"/>
    </source>
</evidence>
<dbReference type="Pfam" id="PF00512">
    <property type="entry name" value="HisKA"/>
    <property type="match status" value="1"/>
</dbReference>
<protein>
    <recommendedName>
        <fullName evidence="2">histidine kinase</fullName>
        <ecNumber evidence="2">2.7.13.3</ecNumber>
    </recommendedName>
</protein>
<dbReference type="EC" id="2.7.13.3" evidence="2"/>
<dbReference type="PANTHER" id="PTHR45453:SF1">
    <property type="entry name" value="PHOSPHATE REGULON SENSOR PROTEIN PHOR"/>
    <property type="match status" value="1"/>
</dbReference>
<dbReference type="Pfam" id="PF02518">
    <property type="entry name" value="HATPase_c"/>
    <property type="match status" value="1"/>
</dbReference>
<evidence type="ECO:0000256" key="3">
    <source>
        <dbReference type="ARBA" id="ARBA00022553"/>
    </source>
</evidence>
<evidence type="ECO:0000256" key="2">
    <source>
        <dbReference type="ARBA" id="ARBA00012438"/>
    </source>
</evidence>
<proteinExistence type="predicted"/>
<gene>
    <name evidence="9" type="ORF">HNP60_000869</name>
</gene>
<keyword evidence="4 9" id="KW-0808">Transferase</keyword>
<dbReference type="GO" id="GO:0004673">
    <property type="term" value="F:protein histidine kinase activity"/>
    <property type="evidence" value="ECO:0007669"/>
    <property type="project" value="UniProtKB-EC"/>
</dbReference>
<dbReference type="Proteomes" id="UP001138540">
    <property type="component" value="Unassembled WGS sequence"/>
</dbReference>
<dbReference type="Gene3D" id="1.10.287.130">
    <property type="match status" value="1"/>
</dbReference>
<dbReference type="InterPro" id="IPR004358">
    <property type="entry name" value="Sig_transdc_His_kin-like_C"/>
</dbReference>
<dbReference type="SUPFAM" id="SSF47384">
    <property type="entry name" value="Homodimeric domain of signal transducing histidine kinase"/>
    <property type="match status" value="1"/>
</dbReference>
<feature type="transmembrane region" description="Helical" evidence="7">
    <location>
        <begin position="7"/>
        <end position="25"/>
    </location>
</feature>
<keyword evidence="3" id="KW-0597">Phosphoprotein</keyword>
<feature type="domain" description="Histidine kinase" evidence="8">
    <location>
        <begin position="185"/>
        <end position="405"/>
    </location>
</feature>
<organism evidence="9 10">
    <name type="scientific">Sphingobium lignivorans</name>
    <dbReference type="NCBI Taxonomy" id="2735886"/>
    <lineage>
        <taxon>Bacteria</taxon>
        <taxon>Pseudomonadati</taxon>
        <taxon>Pseudomonadota</taxon>
        <taxon>Alphaproteobacteria</taxon>
        <taxon>Sphingomonadales</taxon>
        <taxon>Sphingomonadaceae</taxon>
        <taxon>Sphingobium</taxon>
    </lineage>
</organism>
<dbReference type="CDD" id="cd00075">
    <property type="entry name" value="HATPase"/>
    <property type="match status" value="1"/>
</dbReference>
<keyword evidence="7" id="KW-1133">Transmembrane helix</keyword>
<evidence type="ECO:0000256" key="5">
    <source>
        <dbReference type="ARBA" id="ARBA00022777"/>
    </source>
</evidence>
<dbReference type="Gene3D" id="3.30.565.10">
    <property type="entry name" value="Histidine kinase-like ATPase, C-terminal domain"/>
    <property type="match status" value="1"/>
</dbReference>
<evidence type="ECO:0000256" key="6">
    <source>
        <dbReference type="ARBA" id="ARBA00023012"/>
    </source>
</evidence>
<dbReference type="CDD" id="cd00082">
    <property type="entry name" value="HisKA"/>
    <property type="match status" value="1"/>
</dbReference>
<keyword evidence="5 9" id="KW-0418">Kinase</keyword>
<dbReference type="SMART" id="SM00388">
    <property type="entry name" value="HisKA"/>
    <property type="match status" value="1"/>
</dbReference>
<dbReference type="PROSITE" id="PS50109">
    <property type="entry name" value="HIS_KIN"/>
    <property type="match status" value="1"/>
</dbReference>
<keyword evidence="10" id="KW-1185">Reference proteome</keyword>
<accession>A0ABR6NC95</accession>
<dbReference type="PANTHER" id="PTHR45453">
    <property type="entry name" value="PHOSPHATE REGULON SENSOR PROTEIN PHOR"/>
    <property type="match status" value="1"/>
</dbReference>
<dbReference type="InterPro" id="IPR050351">
    <property type="entry name" value="BphY/WalK/GraS-like"/>
</dbReference>
<evidence type="ECO:0000256" key="4">
    <source>
        <dbReference type="ARBA" id="ARBA00022679"/>
    </source>
</evidence>
<comment type="catalytic activity">
    <reaction evidence="1">
        <text>ATP + protein L-histidine = ADP + protein N-phospho-L-histidine.</text>
        <dbReference type="EC" id="2.7.13.3"/>
    </reaction>
</comment>
<dbReference type="InterPro" id="IPR036097">
    <property type="entry name" value="HisK_dim/P_sf"/>
</dbReference>
<evidence type="ECO:0000256" key="1">
    <source>
        <dbReference type="ARBA" id="ARBA00000085"/>
    </source>
</evidence>
<keyword evidence="7" id="KW-0812">Transmembrane</keyword>
<dbReference type="InterPro" id="IPR003594">
    <property type="entry name" value="HATPase_dom"/>
</dbReference>
<dbReference type="InterPro" id="IPR005467">
    <property type="entry name" value="His_kinase_dom"/>
</dbReference>
<dbReference type="RefSeq" id="WP_184150584.1">
    <property type="nucleotide sequence ID" value="NZ_JACHKA010000001.1"/>
</dbReference>
<dbReference type="SUPFAM" id="SSF55874">
    <property type="entry name" value="ATPase domain of HSP90 chaperone/DNA topoisomerase II/histidine kinase"/>
    <property type="match status" value="1"/>
</dbReference>
<dbReference type="SMART" id="SM00387">
    <property type="entry name" value="HATPase_c"/>
    <property type="match status" value="1"/>
</dbReference>